<dbReference type="Proteomes" id="UP000298390">
    <property type="component" value="Unassembled WGS sequence"/>
</dbReference>
<name>A0A4Y9Y404_9APHY</name>
<feature type="compositionally biased region" description="Polar residues" evidence="1">
    <location>
        <begin position="104"/>
        <end position="114"/>
    </location>
</feature>
<comment type="caution">
    <text evidence="2">The sequence shown here is derived from an EMBL/GenBank/DDBJ whole genome shotgun (WGS) entry which is preliminary data.</text>
</comment>
<organism evidence="2 3">
    <name type="scientific">Rhodofomes roseus</name>
    <dbReference type="NCBI Taxonomy" id="34475"/>
    <lineage>
        <taxon>Eukaryota</taxon>
        <taxon>Fungi</taxon>
        <taxon>Dikarya</taxon>
        <taxon>Basidiomycota</taxon>
        <taxon>Agaricomycotina</taxon>
        <taxon>Agaricomycetes</taxon>
        <taxon>Polyporales</taxon>
        <taxon>Rhodofomes</taxon>
    </lineage>
</organism>
<evidence type="ECO:0000313" key="3">
    <source>
        <dbReference type="Proteomes" id="UP000298390"/>
    </source>
</evidence>
<reference evidence="2 3" key="1">
    <citation type="submission" date="2019-01" db="EMBL/GenBank/DDBJ databases">
        <title>Genome sequencing of the rare red list fungi Fomitopsis rosea.</title>
        <authorList>
            <person name="Buettner E."/>
            <person name="Kellner H."/>
        </authorList>
    </citation>
    <scope>NUCLEOTIDE SEQUENCE [LARGE SCALE GENOMIC DNA]</scope>
    <source>
        <strain evidence="2 3">DSM 105464</strain>
    </source>
</reference>
<dbReference type="STRING" id="34475.A0A4Y9Y404"/>
<evidence type="ECO:0000256" key="1">
    <source>
        <dbReference type="SAM" id="MobiDB-lite"/>
    </source>
</evidence>
<dbReference type="AlphaFoldDB" id="A0A4Y9Y404"/>
<feature type="compositionally biased region" description="Basic and acidic residues" evidence="1">
    <location>
        <begin position="45"/>
        <end position="56"/>
    </location>
</feature>
<feature type="region of interest" description="Disordered" evidence="1">
    <location>
        <begin position="343"/>
        <end position="368"/>
    </location>
</feature>
<feature type="region of interest" description="Disordered" evidence="1">
    <location>
        <begin position="1"/>
        <end position="136"/>
    </location>
</feature>
<sequence>MQDSQSPPELPVFPERDEQGSGDLPTYDDLATQQGPNSRFGRWRQWIEKRAAERYTDSTPEDLQRRRARGWGEGTNQRQAELSAPAPARYAAQSSRPLPPTPQLHIQTDVSAAGSSTTLPPTQTPSLLPEPSPPATLVSEVLSPSRLKLYQFGSRFLPHTTTPIRCLLPLLNDQILLIGHDRGLSVLDMFPREWTDEGLTEKGPTDAEVRAVWEGEAVYQMSVLEMESTGQGTPQGVVLALVGPVQDDSSKEQEGVRTLRMYNLASLVSLAKWAIAQKGQNTLNLRQVGYGAGKHGLSKRHRQQSSLTKGLRNLVIESPIAQPQTPPDSNAEPQASYSDLADAPMYSKRLPPRPSEQRAESDDSQASWDTLDDMHDLPLLWAAHYTPLASPGSRLHNASVLFYEYYRNENTRSRGGVLLAVATKSNIFLYEAPKGERAFHLVKEFYTPLTARSISFVQQSVIDSMSRSSSDVSPRKSGVSRDRHSRVVSLGPDSYRYPNQLGLFVIFEKKAGLIRIADSAVGEVDLYEESGGLQHLLNPGTTSPISRRSRSSWDGRGFTKEHKGLWVAPVKFNLPSIEGASRPLAQSMYVLTRGRISHVVPHPLPPSVSAVPPNRVLVWSSQPTNISCRVCTPARDENGPPPFLQVVAFGEGGIEVQEVMLSTLLQAERKGKKRDDEPVRASVDIGGDTGYLGVGGHWSRPYYALTRASSVASYDSAESGWSDQTLADRLRAHQGIYGWVRKGLEDWRVFWVGGTGAEHEDEDDDYV</sequence>
<dbReference type="EMBL" id="SEKV01000444">
    <property type="protein sequence ID" value="TFY57224.1"/>
    <property type="molecule type" value="Genomic_DNA"/>
</dbReference>
<proteinExistence type="predicted"/>
<evidence type="ECO:0000313" key="2">
    <source>
        <dbReference type="EMBL" id="TFY57224.1"/>
    </source>
</evidence>
<protein>
    <submittedName>
        <fullName evidence="2">Uncharacterized protein</fullName>
    </submittedName>
</protein>
<gene>
    <name evidence="2" type="ORF">EVJ58_g7158</name>
</gene>
<feature type="compositionally biased region" description="Low complexity" evidence="1">
    <location>
        <begin position="115"/>
        <end position="127"/>
    </location>
</feature>
<accession>A0A4Y9Y404</accession>